<dbReference type="Gene3D" id="1.25.40.10">
    <property type="entry name" value="Tetratricopeptide repeat domain"/>
    <property type="match status" value="1"/>
</dbReference>
<evidence type="ECO:0000256" key="4">
    <source>
        <dbReference type="ARBA" id="ARBA00023136"/>
    </source>
</evidence>
<feature type="transmembrane region" description="Helical" evidence="5">
    <location>
        <begin position="255"/>
        <end position="273"/>
    </location>
</feature>
<evidence type="ECO:0000256" key="3">
    <source>
        <dbReference type="ARBA" id="ARBA00022989"/>
    </source>
</evidence>
<keyword evidence="4 5" id="KW-0472">Membrane</keyword>
<dbReference type="SUPFAM" id="SSF48452">
    <property type="entry name" value="TPR-like"/>
    <property type="match status" value="1"/>
</dbReference>
<feature type="transmembrane region" description="Helical" evidence="5">
    <location>
        <begin position="114"/>
        <end position="136"/>
    </location>
</feature>
<evidence type="ECO:0000313" key="8">
    <source>
        <dbReference type="Proteomes" id="UP001148125"/>
    </source>
</evidence>
<feature type="transmembrane region" description="Helical" evidence="5">
    <location>
        <begin position="201"/>
        <end position="218"/>
    </location>
</feature>
<dbReference type="GO" id="GO:0016874">
    <property type="term" value="F:ligase activity"/>
    <property type="evidence" value="ECO:0007669"/>
    <property type="project" value="UniProtKB-KW"/>
</dbReference>
<feature type="transmembrane region" description="Helical" evidence="5">
    <location>
        <begin position="393"/>
        <end position="414"/>
    </location>
</feature>
<dbReference type="Pfam" id="PF04932">
    <property type="entry name" value="Wzy_C"/>
    <property type="match status" value="1"/>
</dbReference>
<accession>A0ABT5VEX5</accession>
<keyword evidence="3 5" id="KW-1133">Transmembrane helix</keyword>
<dbReference type="Proteomes" id="UP001148125">
    <property type="component" value="Unassembled WGS sequence"/>
</dbReference>
<dbReference type="EMBL" id="JAOTPO010000007">
    <property type="protein sequence ID" value="MDE5414011.1"/>
    <property type="molecule type" value="Genomic_DNA"/>
</dbReference>
<dbReference type="PANTHER" id="PTHR37422">
    <property type="entry name" value="TEICHURONIC ACID BIOSYNTHESIS PROTEIN TUAE"/>
    <property type="match status" value="1"/>
</dbReference>
<feature type="transmembrane region" description="Helical" evidence="5">
    <location>
        <begin position="225"/>
        <end position="243"/>
    </location>
</feature>
<comment type="subcellular location">
    <subcellularLocation>
        <location evidence="1">Membrane</location>
        <topology evidence="1">Multi-pass membrane protein</topology>
    </subcellularLocation>
</comment>
<dbReference type="InterPro" id="IPR011990">
    <property type="entry name" value="TPR-like_helical_dom_sf"/>
</dbReference>
<protein>
    <submittedName>
        <fullName evidence="7">O-antigen ligase family protein</fullName>
    </submittedName>
</protein>
<feature type="transmembrane region" description="Helical" evidence="5">
    <location>
        <begin position="493"/>
        <end position="511"/>
    </location>
</feature>
<feature type="transmembrane region" description="Helical" evidence="5">
    <location>
        <begin position="177"/>
        <end position="195"/>
    </location>
</feature>
<feature type="domain" description="O-antigen ligase-related" evidence="6">
    <location>
        <begin position="187"/>
        <end position="406"/>
    </location>
</feature>
<keyword evidence="8" id="KW-1185">Reference proteome</keyword>
<feature type="transmembrane region" description="Helical" evidence="5">
    <location>
        <begin position="55"/>
        <end position="73"/>
    </location>
</feature>
<feature type="transmembrane region" description="Helical" evidence="5">
    <location>
        <begin position="294"/>
        <end position="312"/>
    </location>
</feature>
<comment type="caution">
    <text evidence="7">The sequence shown here is derived from an EMBL/GenBank/DDBJ whole genome shotgun (WGS) entry which is preliminary data.</text>
</comment>
<proteinExistence type="predicted"/>
<dbReference type="PANTHER" id="PTHR37422:SF13">
    <property type="entry name" value="LIPOPOLYSACCHARIDE BIOSYNTHESIS PROTEIN PA4999-RELATED"/>
    <property type="match status" value="1"/>
</dbReference>
<evidence type="ECO:0000313" key="7">
    <source>
        <dbReference type="EMBL" id="MDE5414011.1"/>
    </source>
</evidence>
<evidence type="ECO:0000259" key="6">
    <source>
        <dbReference type="Pfam" id="PF04932"/>
    </source>
</evidence>
<feature type="transmembrane region" description="Helical" evidence="5">
    <location>
        <begin position="85"/>
        <end position="102"/>
    </location>
</feature>
<feature type="transmembrane region" description="Helical" evidence="5">
    <location>
        <begin position="451"/>
        <end position="472"/>
    </location>
</feature>
<organism evidence="7 8">
    <name type="scientific">Alkalihalobacterium chitinilyticum</name>
    <dbReference type="NCBI Taxonomy" id="2980103"/>
    <lineage>
        <taxon>Bacteria</taxon>
        <taxon>Bacillati</taxon>
        <taxon>Bacillota</taxon>
        <taxon>Bacilli</taxon>
        <taxon>Bacillales</taxon>
        <taxon>Bacillaceae</taxon>
        <taxon>Alkalihalobacterium</taxon>
    </lineage>
</organism>
<gene>
    <name evidence="7" type="ORF">N7Z68_11525</name>
</gene>
<dbReference type="InterPro" id="IPR051533">
    <property type="entry name" value="WaaL-like"/>
</dbReference>
<evidence type="ECO:0000256" key="1">
    <source>
        <dbReference type="ARBA" id="ARBA00004141"/>
    </source>
</evidence>
<name>A0ABT5VEX5_9BACI</name>
<feature type="transmembrane region" description="Helical" evidence="5">
    <location>
        <begin position="148"/>
        <end position="170"/>
    </location>
</feature>
<dbReference type="InterPro" id="IPR007016">
    <property type="entry name" value="O-antigen_ligase-rel_domated"/>
</dbReference>
<feature type="transmembrane region" description="Helical" evidence="5">
    <location>
        <begin position="31"/>
        <end position="48"/>
    </location>
</feature>
<evidence type="ECO:0000256" key="2">
    <source>
        <dbReference type="ARBA" id="ARBA00022692"/>
    </source>
</evidence>
<sequence length="764" mass="89592">MNWFIFIVLSLLFIVTPYERGLYFNTDVYTVYFFIFSLFIMLVVRLLIRSETNSILPIAFVIIFPFCFFLSLFNAQNPQGAWDSLFQWTANAAFVFLIFWAAKERKIKQWMPHVFQLTGIWIAWHMIFLHFGWLFYPNAFIADRFSGVFQYPNTFGMIMIAFYLFSLVMLTNENLKGYEIALYSFPLVAFMVCFIESYSRGMYLLFPVIWIVGLLLLTPKNQLKYICYSAVTMVSALFVTRAFERDSTPFHDYPGLTYLLLFTVLTIALGFALERLNVIERCIKNIERWNEKRWGQFVAPMAIVAICLLGLLDLTNEGLVYKQLPENLQERINSINPENNTARERYYFMQDALAMSKESPLIGFGGEAWASIYKNYQQLPYQSNKIHNGFFEWIVDIGWIGFLLFVAVFLYFYYVMTKNYLKKKETALQIAVFVATLTIFSHSFIDFNMSYGTIWLMVFWLFTMVIHHEHIVVPKFWEKVSGANSHKLGRNSLYAFSILVIVCFVISYRFSMADQYYNQAQDSKYLAEREELLSKAVALNQNESKYWFFLADTYIRIKQQNINVNENRRIIKEINHKIVSLEPSNSYLLYRAGVMLERIGMKEEALEKYATALSMDQFDTEIYQHTINLTVSMALDASAAGDQSRMVHYARLAAHTYEMLQENIEAVQSVDVWHYHNSRDFHIPFVTKEKALISYFMLEKEDEIGSLVTAVTNEGESDLFVLAGMLLQELGHWKKAELIYQNNELHPNETEDLKKKYQEKYEIF</sequence>
<dbReference type="RefSeq" id="WP_275118628.1">
    <property type="nucleotide sequence ID" value="NZ_JAOTPO010000007.1"/>
</dbReference>
<keyword evidence="7" id="KW-0436">Ligase</keyword>
<evidence type="ECO:0000256" key="5">
    <source>
        <dbReference type="SAM" id="Phobius"/>
    </source>
</evidence>
<reference evidence="7" key="1">
    <citation type="submission" date="2024-05" db="EMBL/GenBank/DDBJ databases">
        <title>Alkalihalobacillus sp. strain MEB203 novel alkaliphilic bacterium from Lonar Lake, India.</title>
        <authorList>
            <person name="Joshi A."/>
            <person name="Thite S."/>
            <person name="Mengade P."/>
        </authorList>
    </citation>
    <scope>NUCLEOTIDE SEQUENCE</scope>
    <source>
        <strain evidence="7">MEB 203</strain>
    </source>
</reference>
<feature type="transmembrane region" description="Helical" evidence="5">
    <location>
        <begin position="426"/>
        <end position="445"/>
    </location>
</feature>
<keyword evidence="2 5" id="KW-0812">Transmembrane</keyword>